<proteinExistence type="predicted"/>
<dbReference type="InterPro" id="IPR050317">
    <property type="entry name" value="Plant_Fungal_Acyltransferase"/>
</dbReference>
<gene>
    <name evidence="3" type="ORF">SPSC_04837</name>
</gene>
<dbReference type="AlphaFoldDB" id="A0A127ZFW8"/>
<dbReference type="OrthoDB" id="1862401at2759"/>
<dbReference type="Gene3D" id="3.30.559.10">
    <property type="entry name" value="Chloramphenicol acetyltransferase-like domain"/>
    <property type="match status" value="2"/>
</dbReference>
<dbReference type="PANTHER" id="PTHR31642">
    <property type="entry name" value="TRICHOTHECENE 3-O-ACETYLTRANSFERASE"/>
    <property type="match status" value="1"/>
</dbReference>
<dbReference type="EMBL" id="LK056681">
    <property type="protein sequence ID" value="CDU25004.1"/>
    <property type="molecule type" value="Genomic_DNA"/>
</dbReference>
<accession>A0A127ZFW8</accession>
<protein>
    <submittedName>
        <fullName evidence="3">Probable ustilagic acid acyltransferase</fullName>
    </submittedName>
</protein>
<dbReference type="InterPro" id="IPR023213">
    <property type="entry name" value="CAT-like_dom_sf"/>
</dbReference>
<dbReference type="Pfam" id="PF02458">
    <property type="entry name" value="Transferase"/>
    <property type="match status" value="1"/>
</dbReference>
<dbReference type="GO" id="GO:0016747">
    <property type="term" value="F:acyltransferase activity, transferring groups other than amino-acyl groups"/>
    <property type="evidence" value="ECO:0007669"/>
    <property type="project" value="TreeGrafter"/>
</dbReference>
<dbReference type="PANTHER" id="PTHR31642:SF310">
    <property type="entry name" value="FATTY ALCOHOL:CAFFEOYL-COA ACYLTRANSFERASE"/>
    <property type="match status" value="1"/>
</dbReference>
<feature type="compositionally biased region" description="Basic and acidic residues" evidence="2">
    <location>
        <begin position="13"/>
        <end position="22"/>
    </location>
</feature>
<organism evidence="3">
    <name type="scientific">Sporisorium scitamineum</name>
    <dbReference type="NCBI Taxonomy" id="49012"/>
    <lineage>
        <taxon>Eukaryota</taxon>
        <taxon>Fungi</taxon>
        <taxon>Dikarya</taxon>
        <taxon>Basidiomycota</taxon>
        <taxon>Ustilaginomycotina</taxon>
        <taxon>Ustilaginomycetes</taxon>
        <taxon>Ustilaginales</taxon>
        <taxon>Ustilaginaceae</taxon>
        <taxon>Sporisorium</taxon>
    </lineage>
</organism>
<reference evidence="3" key="1">
    <citation type="submission" date="2014-06" db="EMBL/GenBank/DDBJ databases">
        <authorList>
            <person name="Ju J."/>
            <person name="Zhang J."/>
        </authorList>
    </citation>
    <scope>NUCLEOTIDE SEQUENCE</scope>
    <source>
        <strain evidence="3">SscI8</strain>
    </source>
</reference>
<keyword evidence="1 3" id="KW-0808">Transferase</keyword>
<sequence>MVSKRVLPSAQAHRPEVPKEVPLDGQDLAMPRMAMHCTWFFLSPMQPFLKELSREELENAFTFGMELFLARFPAAAGRTKHEPSSGRWYLEYNDQGADLEVVQSDQPLGDGWKGFDGKFDPAFAPRPVLIVDDNSTLFAVKLTRFSCGSLTLSTSTHHWLVDFVGYVDLVEQFGQCVSLFLSEEANAFRSQANIRFDWSRDLLKYANQVNPDPIPTDIWFNERGQPPQMTRAPSSCRYASLLFTPSSLEKLKGTLAEWALTDSLQGESAGVLPSKENWIGTNDALHALLWAAITDARSLESDAVTGLHLPLDGRRLLPSLAKPDEANGKYIGNVHSGHVFPLPASRVSSKDRSSLFHLAWLIRTQYLSLTPGQMSSIIRYHNYAESSSFGPGRLPRNTSMFGNDVTISNISRLPVRERVHFGDKIGRPYTHTVIGMVPVTLNGLTLDSADGTCFILKAPGEWTSYEAAKRHQPIAGQEEKEPGVVAYVGMRCEEMQALLKNPLIQQFAVVL</sequence>
<keyword evidence="3" id="KW-0012">Acyltransferase</keyword>
<evidence type="ECO:0000313" key="3">
    <source>
        <dbReference type="EMBL" id="CDU25004.1"/>
    </source>
</evidence>
<feature type="region of interest" description="Disordered" evidence="2">
    <location>
        <begin position="1"/>
        <end position="23"/>
    </location>
</feature>
<evidence type="ECO:0000256" key="2">
    <source>
        <dbReference type="SAM" id="MobiDB-lite"/>
    </source>
</evidence>
<name>A0A127ZFW8_9BASI</name>
<evidence type="ECO:0000256" key="1">
    <source>
        <dbReference type="ARBA" id="ARBA00022679"/>
    </source>
</evidence>